<dbReference type="RefSeq" id="WP_119050394.1">
    <property type="nucleotide sequence ID" value="NZ_CP032157.1"/>
</dbReference>
<dbReference type="Pfam" id="PF13715">
    <property type="entry name" value="CarbopepD_reg_2"/>
    <property type="match status" value="1"/>
</dbReference>
<proteinExistence type="inferred from homology"/>
<keyword evidence="10" id="KW-0732">Signal</keyword>
<feature type="domain" description="TonB-dependent receptor plug" evidence="12">
    <location>
        <begin position="123"/>
        <end position="231"/>
    </location>
</feature>
<dbReference type="InterPro" id="IPR037066">
    <property type="entry name" value="Plug_dom_sf"/>
</dbReference>
<evidence type="ECO:0000256" key="5">
    <source>
        <dbReference type="ARBA" id="ARBA00023077"/>
    </source>
</evidence>
<keyword evidence="2 8" id="KW-0813">Transport</keyword>
<comment type="subcellular location">
    <subcellularLocation>
        <location evidence="1 8">Cell outer membrane</location>
        <topology evidence="1 8">Multi-pass membrane protein</topology>
    </subcellularLocation>
</comment>
<dbReference type="Gene3D" id="2.60.40.1120">
    <property type="entry name" value="Carboxypeptidase-like, regulatory domain"/>
    <property type="match status" value="1"/>
</dbReference>
<keyword evidence="4 8" id="KW-0812">Transmembrane</keyword>
<evidence type="ECO:0000256" key="4">
    <source>
        <dbReference type="ARBA" id="ARBA00022692"/>
    </source>
</evidence>
<dbReference type="InterPro" id="IPR039426">
    <property type="entry name" value="TonB-dep_rcpt-like"/>
</dbReference>
<evidence type="ECO:0000256" key="2">
    <source>
        <dbReference type="ARBA" id="ARBA00022448"/>
    </source>
</evidence>
<evidence type="ECO:0000259" key="11">
    <source>
        <dbReference type="Pfam" id="PF00593"/>
    </source>
</evidence>
<dbReference type="InterPro" id="IPR023996">
    <property type="entry name" value="TonB-dep_OMP_SusC/RagA"/>
</dbReference>
<evidence type="ECO:0000256" key="7">
    <source>
        <dbReference type="ARBA" id="ARBA00023237"/>
    </source>
</evidence>
<dbReference type="Gene3D" id="2.40.170.20">
    <property type="entry name" value="TonB-dependent receptor, beta-barrel domain"/>
    <property type="match status" value="1"/>
</dbReference>
<feature type="domain" description="TonB-dependent receptor-like beta-barrel" evidence="11">
    <location>
        <begin position="415"/>
        <end position="792"/>
    </location>
</feature>
<dbReference type="OrthoDB" id="9768177at2"/>
<sequence length="1046" mass="117765">MRKHFFQRSALWCYYLAAILLMPVCLQAQQTVIHGTVTNQATKEPLVGISVQLKGAASGTSTDADGKFTLAVSDAKGTLVFSGVGFETREIPLKGQTSVEVKLNAASINLNEVVVIGYGTQTKKDLTGAVAQVKATQLENENPGSVQDVLRGNVPGLNISQINAAGAKGGGDLLVRGKSSINAGTTPLIVLDGVIYQGQLSDINPNDINTIDVLKDASSAAVFGAKAASGVVLITTKRGTKGKPTITLNTNVGFSELAQNEPLYDGPGFVAWRTDVQKSRNNTSTKLYTFDDPRNLPAGITMTQWRDGRTGDSIDIWLDRLGLKPVEIANYKNGKTVNWYDMMFQRGFRQDHTISLSGKKEDFTYYWSLGYTDNEGVVVGDRFKTFRTRVNIEGRVAKFLTAGLNMQFADRDESQVPVNWGQMVNASPYGEIYNADGTTLRDSPNDDIGNNTNPFADNTYTNRLQKNNTLFGSIYAKGTLPYGFSYQVNFTPSFDFYRYFNGVSYMHPTYRVRKGVATRTTQTTYNWQVDNVIKWDKTFGQHQFNVTMLWNVEKFQSWREQMDNEGFDPKDVLSYHNIGAGIKPIISSDDQVSTGDALMARLNYTFKDRYMLTASYRRDGYSAFGQQNPRAGFPAVALGWVFSDEDFMKDAKWLDYGKLRVSYGINGNRDVGRYQAISNLTGGKYQYVNAAGIIFPVSQLWTDRMANPNLKWEKTTSLNLGIDFGLLNNRLSGSIDVYDKSTQDMLVQRALPTVIGFDYVMFNLGKIENKGMEIALNSININNKNFSWRTNVNFWFNRNKIVRLYGPVNVYDQDGKLIGQQEKDDLVNKWFIGRDIDVIWDQKVLGVWQESEAAEAKKYGVYPGDFKVEDVNGDFKYSNDDRQFLGYRSPRFQWTLRNEFTFFKSFDFAFSLYSNWGQMSDYNQAKNNSGFQDRQNSYKFPYWTAANPINDYARLFSSNGSASYSVYRKTSFIRLNTISLAYTLPRNLLQKAHIESLKVYANVSNAAIYSPDWTYWDPEFRNRASDGAISTAIPPRTYTLGMNVTF</sequence>
<dbReference type="InterPro" id="IPR012910">
    <property type="entry name" value="Plug_dom"/>
</dbReference>
<dbReference type="Pfam" id="PF00593">
    <property type="entry name" value="TonB_dep_Rec_b-barrel"/>
    <property type="match status" value="1"/>
</dbReference>
<dbReference type="AlphaFoldDB" id="A0A3B7MLD7"/>
<dbReference type="KEGG" id="pseg:D3H65_11185"/>
<keyword evidence="3 8" id="KW-1134">Transmembrane beta strand</keyword>
<dbReference type="NCBIfam" id="TIGR04056">
    <property type="entry name" value="OMP_RagA_SusC"/>
    <property type="match status" value="1"/>
</dbReference>
<dbReference type="InterPro" id="IPR000531">
    <property type="entry name" value="Beta-barrel_TonB"/>
</dbReference>
<protein>
    <submittedName>
        <fullName evidence="13">TonB-dependent receptor</fullName>
    </submittedName>
</protein>
<dbReference type="SUPFAM" id="SSF49464">
    <property type="entry name" value="Carboxypeptidase regulatory domain-like"/>
    <property type="match status" value="1"/>
</dbReference>
<dbReference type="Pfam" id="PF07715">
    <property type="entry name" value="Plug"/>
    <property type="match status" value="1"/>
</dbReference>
<evidence type="ECO:0000256" key="6">
    <source>
        <dbReference type="ARBA" id="ARBA00023136"/>
    </source>
</evidence>
<evidence type="ECO:0000256" key="1">
    <source>
        <dbReference type="ARBA" id="ARBA00004571"/>
    </source>
</evidence>
<comment type="similarity">
    <text evidence="8 9">Belongs to the TonB-dependent receptor family.</text>
</comment>
<dbReference type="Gene3D" id="2.170.130.10">
    <property type="entry name" value="TonB-dependent receptor, plug domain"/>
    <property type="match status" value="1"/>
</dbReference>
<dbReference type="NCBIfam" id="TIGR04057">
    <property type="entry name" value="SusC_RagA_signa"/>
    <property type="match status" value="1"/>
</dbReference>
<organism evidence="13 14">
    <name type="scientific">Paraflavitalea soli</name>
    <dbReference type="NCBI Taxonomy" id="2315862"/>
    <lineage>
        <taxon>Bacteria</taxon>
        <taxon>Pseudomonadati</taxon>
        <taxon>Bacteroidota</taxon>
        <taxon>Chitinophagia</taxon>
        <taxon>Chitinophagales</taxon>
        <taxon>Chitinophagaceae</taxon>
        <taxon>Paraflavitalea</taxon>
    </lineage>
</organism>
<keyword evidence="7 8" id="KW-0998">Cell outer membrane</keyword>
<evidence type="ECO:0000256" key="8">
    <source>
        <dbReference type="PROSITE-ProRule" id="PRU01360"/>
    </source>
</evidence>
<evidence type="ECO:0000259" key="12">
    <source>
        <dbReference type="Pfam" id="PF07715"/>
    </source>
</evidence>
<gene>
    <name evidence="13" type="ORF">D3H65_11185</name>
</gene>
<name>A0A3B7MLD7_9BACT</name>
<dbReference type="Proteomes" id="UP000263900">
    <property type="component" value="Chromosome"/>
</dbReference>
<accession>A0A3B7MLD7</accession>
<dbReference type="InterPro" id="IPR036942">
    <property type="entry name" value="Beta-barrel_TonB_sf"/>
</dbReference>
<evidence type="ECO:0000256" key="10">
    <source>
        <dbReference type="SAM" id="SignalP"/>
    </source>
</evidence>
<dbReference type="SUPFAM" id="SSF56935">
    <property type="entry name" value="Porins"/>
    <property type="match status" value="1"/>
</dbReference>
<evidence type="ECO:0000313" key="14">
    <source>
        <dbReference type="Proteomes" id="UP000263900"/>
    </source>
</evidence>
<evidence type="ECO:0000313" key="13">
    <source>
        <dbReference type="EMBL" id="AXY74507.1"/>
    </source>
</evidence>
<dbReference type="GO" id="GO:0009279">
    <property type="term" value="C:cell outer membrane"/>
    <property type="evidence" value="ECO:0007669"/>
    <property type="project" value="UniProtKB-SubCell"/>
</dbReference>
<feature type="chain" id="PRO_5017793652" evidence="10">
    <location>
        <begin position="29"/>
        <end position="1046"/>
    </location>
</feature>
<keyword evidence="14" id="KW-1185">Reference proteome</keyword>
<dbReference type="EMBL" id="CP032157">
    <property type="protein sequence ID" value="AXY74507.1"/>
    <property type="molecule type" value="Genomic_DNA"/>
</dbReference>
<dbReference type="InterPro" id="IPR023997">
    <property type="entry name" value="TonB-dep_OMP_SusC/RagA_CS"/>
</dbReference>
<keyword evidence="13" id="KW-0675">Receptor</keyword>
<feature type="signal peptide" evidence="10">
    <location>
        <begin position="1"/>
        <end position="28"/>
    </location>
</feature>
<dbReference type="PROSITE" id="PS52016">
    <property type="entry name" value="TONB_DEPENDENT_REC_3"/>
    <property type="match status" value="1"/>
</dbReference>
<evidence type="ECO:0000256" key="9">
    <source>
        <dbReference type="RuleBase" id="RU003357"/>
    </source>
</evidence>
<keyword evidence="6 8" id="KW-0472">Membrane</keyword>
<evidence type="ECO:0000256" key="3">
    <source>
        <dbReference type="ARBA" id="ARBA00022452"/>
    </source>
</evidence>
<dbReference type="InterPro" id="IPR008969">
    <property type="entry name" value="CarboxyPept-like_regulatory"/>
</dbReference>
<reference evidence="13 14" key="1">
    <citation type="submission" date="2018-09" db="EMBL/GenBank/DDBJ databases">
        <title>Genome sequencing of strain 6GH32-13.</title>
        <authorList>
            <person name="Weon H.-Y."/>
            <person name="Heo J."/>
            <person name="Kwon S.-W."/>
        </authorList>
    </citation>
    <scope>NUCLEOTIDE SEQUENCE [LARGE SCALE GENOMIC DNA]</scope>
    <source>
        <strain evidence="13 14">5GH32-13</strain>
    </source>
</reference>
<keyword evidence="5 9" id="KW-0798">TonB box</keyword>